<protein>
    <submittedName>
        <fullName evidence="1">Uncharacterized protein</fullName>
    </submittedName>
</protein>
<accession>A0A8X8AM88</accession>
<comment type="caution">
    <text evidence="1">The sequence shown here is derived from an EMBL/GenBank/DDBJ whole genome shotgun (WGS) entry which is preliminary data.</text>
</comment>
<name>A0A8X8AM88_BRACI</name>
<organism evidence="1 2">
    <name type="scientific">Brassica carinata</name>
    <name type="common">Ethiopian mustard</name>
    <name type="synonym">Abyssinian cabbage</name>
    <dbReference type="NCBI Taxonomy" id="52824"/>
    <lineage>
        <taxon>Eukaryota</taxon>
        <taxon>Viridiplantae</taxon>
        <taxon>Streptophyta</taxon>
        <taxon>Embryophyta</taxon>
        <taxon>Tracheophyta</taxon>
        <taxon>Spermatophyta</taxon>
        <taxon>Magnoliopsida</taxon>
        <taxon>eudicotyledons</taxon>
        <taxon>Gunneridae</taxon>
        <taxon>Pentapetalae</taxon>
        <taxon>rosids</taxon>
        <taxon>malvids</taxon>
        <taxon>Brassicales</taxon>
        <taxon>Brassicaceae</taxon>
        <taxon>Brassiceae</taxon>
        <taxon>Brassica</taxon>
    </lineage>
</organism>
<evidence type="ECO:0000313" key="2">
    <source>
        <dbReference type="Proteomes" id="UP000886595"/>
    </source>
</evidence>
<evidence type="ECO:0000313" key="1">
    <source>
        <dbReference type="EMBL" id="KAG2308275.1"/>
    </source>
</evidence>
<sequence length="96" mass="10866">MHARQKTGVKVMRKPLSETEGADGGYVKAMPQEDNFTRIHSAIDALQALTDMDDELLLDACVRLEDEKKAKTFLALDVSLRRKWLVRKLRPPSSNV</sequence>
<proteinExistence type="predicted"/>
<dbReference type="Proteomes" id="UP000886595">
    <property type="component" value="Unassembled WGS sequence"/>
</dbReference>
<keyword evidence="2" id="KW-1185">Reference proteome</keyword>
<dbReference type="PANTHER" id="PTHR46929">
    <property type="entry name" value="EXPRESSED PROTEIN"/>
    <property type="match status" value="1"/>
</dbReference>
<dbReference type="PANTHER" id="PTHR46929:SF28">
    <property type="entry name" value="MYB_SANT-LIKE DNA-BINDING DOMAIN PROTEIN"/>
    <property type="match status" value="1"/>
</dbReference>
<dbReference type="EMBL" id="JAAMPC010000006">
    <property type="protein sequence ID" value="KAG2308275.1"/>
    <property type="molecule type" value="Genomic_DNA"/>
</dbReference>
<reference evidence="1 2" key="1">
    <citation type="submission" date="2020-02" db="EMBL/GenBank/DDBJ databases">
        <authorList>
            <person name="Ma Q."/>
            <person name="Huang Y."/>
            <person name="Song X."/>
            <person name="Pei D."/>
        </authorList>
    </citation>
    <scope>NUCLEOTIDE SEQUENCE [LARGE SCALE GENOMIC DNA]</scope>
    <source>
        <strain evidence="1">Sxm20200214</strain>
        <tissue evidence="1">Leaf</tissue>
    </source>
</reference>
<gene>
    <name evidence="1" type="ORF">Bca52824_028023</name>
</gene>
<dbReference type="OrthoDB" id="1750382at2759"/>
<dbReference type="AlphaFoldDB" id="A0A8X8AM88"/>